<sequence>MTQDREALRKLTFQNHKLQVMMDTKSLGVHLCSSKVRSVSHHAVRMHQAITMASKVASFPLPANDRGLICATKILPKVLFGTEVCPPVKADFGKLRSAIARAVWKKRSCRSTDVSISWLSHSRSFFQHQVRQALREKNLSIANKRLDLRGIRNLRAELRAVLAALIIENRPLHVRSDSSYVVDGVNNLLQGATVPFDGDNVDLWRQVADLLAHRFHSFRISWVKGHASAADVESGISTNEDQAGNATADAAAELQFAKHILVAAALDDMPVGLVPALPQKVLHSDSDPIAKNPSWSTHYTPYSIDPPRSIWRPPPAPD</sequence>
<accession>A0A9P1BSM2</accession>
<dbReference type="AlphaFoldDB" id="A0A9P1BSM2"/>
<keyword evidence="4" id="KW-1185">Reference proteome</keyword>
<dbReference type="InterPro" id="IPR036397">
    <property type="entry name" value="RNaseH_sf"/>
</dbReference>
<reference evidence="2" key="1">
    <citation type="submission" date="2022-10" db="EMBL/GenBank/DDBJ databases">
        <authorList>
            <person name="Chen Y."/>
            <person name="Dougan E. K."/>
            <person name="Chan C."/>
            <person name="Rhodes N."/>
            <person name="Thang M."/>
        </authorList>
    </citation>
    <scope>NUCLEOTIDE SEQUENCE</scope>
</reference>
<dbReference type="GO" id="GO:0004523">
    <property type="term" value="F:RNA-DNA hybrid ribonuclease activity"/>
    <property type="evidence" value="ECO:0007669"/>
    <property type="project" value="InterPro"/>
</dbReference>
<comment type="caution">
    <text evidence="2">The sequence shown here is derived from an EMBL/GenBank/DDBJ whole genome shotgun (WGS) entry which is preliminary data.</text>
</comment>
<evidence type="ECO:0000313" key="4">
    <source>
        <dbReference type="Proteomes" id="UP001152797"/>
    </source>
</evidence>
<evidence type="ECO:0000313" key="3">
    <source>
        <dbReference type="EMBL" id="CAL4766016.1"/>
    </source>
</evidence>
<dbReference type="Pfam" id="PF00075">
    <property type="entry name" value="RNase_H"/>
    <property type="match status" value="1"/>
</dbReference>
<feature type="domain" description="RNase H type-1" evidence="1">
    <location>
        <begin position="104"/>
        <end position="257"/>
    </location>
</feature>
<evidence type="ECO:0000259" key="1">
    <source>
        <dbReference type="PROSITE" id="PS50879"/>
    </source>
</evidence>
<dbReference type="InterPro" id="IPR002156">
    <property type="entry name" value="RNaseH_domain"/>
</dbReference>
<dbReference type="SUPFAM" id="SSF53098">
    <property type="entry name" value="Ribonuclease H-like"/>
    <property type="match status" value="1"/>
</dbReference>
<gene>
    <name evidence="2" type="ORF">C1SCF055_LOCUS6720</name>
</gene>
<dbReference type="GO" id="GO:0003676">
    <property type="term" value="F:nucleic acid binding"/>
    <property type="evidence" value="ECO:0007669"/>
    <property type="project" value="InterPro"/>
</dbReference>
<dbReference type="InterPro" id="IPR012337">
    <property type="entry name" value="RNaseH-like_sf"/>
</dbReference>
<dbReference type="Gene3D" id="3.30.420.10">
    <property type="entry name" value="Ribonuclease H-like superfamily/Ribonuclease H"/>
    <property type="match status" value="1"/>
</dbReference>
<evidence type="ECO:0000313" key="2">
    <source>
        <dbReference type="EMBL" id="CAI3978704.1"/>
    </source>
</evidence>
<dbReference type="Proteomes" id="UP001152797">
    <property type="component" value="Unassembled WGS sequence"/>
</dbReference>
<protein>
    <submittedName>
        <fullName evidence="3">Ribonuclease H (RNase H)</fullName>
    </submittedName>
</protein>
<name>A0A9P1BSM2_9DINO</name>
<dbReference type="EMBL" id="CAMXCT010000431">
    <property type="protein sequence ID" value="CAI3978704.1"/>
    <property type="molecule type" value="Genomic_DNA"/>
</dbReference>
<organism evidence="2">
    <name type="scientific">Cladocopium goreaui</name>
    <dbReference type="NCBI Taxonomy" id="2562237"/>
    <lineage>
        <taxon>Eukaryota</taxon>
        <taxon>Sar</taxon>
        <taxon>Alveolata</taxon>
        <taxon>Dinophyceae</taxon>
        <taxon>Suessiales</taxon>
        <taxon>Symbiodiniaceae</taxon>
        <taxon>Cladocopium</taxon>
    </lineage>
</organism>
<reference evidence="3 4" key="2">
    <citation type="submission" date="2024-05" db="EMBL/GenBank/DDBJ databases">
        <authorList>
            <person name="Chen Y."/>
            <person name="Shah S."/>
            <person name="Dougan E. K."/>
            <person name="Thang M."/>
            <person name="Chan C."/>
        </authorList>
    </citation>
    <scope>NUCLEOTIDE SEQUENCE [LARGE SCALE GENOMIC DNA]</scope>
</reference>
<proteinExistence type="predicted"/>
<dbReference type="EMBL" id="CAMXCT030000431">
    <property type="protein sequence ID" value="CAL4766016.1"/>
    <property type="molecule type" value="Genomic_DNA"/>
</dbReference>
<dbReference type="EMBL" id="CAMXCT020000431">
    <property type="protein sequence ID" value="CAL1132079.1"/>
    <property type="molecule type" value="Genomic_DNA"/>
</dbReference>
<dbReference type="PROSITE" id="PS50879">
    <property type="entry name" value="RNASE_H_1"/>
    <property type="match status" value="1"/>
</dbReference>